<proteinExistence type="inferred from homology"/>
<comment type="similarity">
    <text evidence="12">Belongs to the radical SAM superfamily. MoaA family.</text>
</comment>
<keyword evidence="8 12" id="KW-0342">GTP-binding</keyword>
<comment type="function">
    <text evidence="12">Catalyzes the cyclization of GTP to (8S)-3',8-cyclo-7,8-dihydroguanosine 5'-triphosphate.</text>
</comment>
<dbReference type="GO" id="GO:0051539">
    <property type="term" value="F:4 iron, 4 sulfur cluster binding"/>
    <property type="evidence" value="ECO:0007669"/>
    <property type="project" value="UniProtKB-UniRule"/>
</dbReference>
<keyword evidence="9 12" id="KW-0501">Molybdenum cofactor biosynthesis</keyword>
<dbReference type="SFLD" id="SFLDS00029">
    <property type="entry name" value="Radical_SAM"/>
    <property type="match status" value="1"/>
</dbReference>
<keyword evidence="5 12" id="KW-0547">Nucleotide-binding</keyword>
<dbReference type="InterPro" id="IPR000385">
    <property type="entry name" value="MoaA_NifB_PqqE_Fe-S-bd_CS"/>
</dbReference>
<evidence type="ECO:0000256" key="9">
    <source>
        <dbReference type="ARBA" id="ARBA00023150"/>
    </source>
</evidence>
<dbReference type="InterPro" id="IPR010505">
    <property type="entry name" value="MoaA_twitch"/>
</dbReference>
<evidence type="ECO:0000256" key="11">
    <source>
        <dbReference type="ARBA" id="ARBA00048697"/>
    </source>
</evidence>
<feature type="binding site" evidence="12">
    <location>
        <position position="173"/>
    </location>
    <ligand>
        <name>GTP</name>
        <dbReference type="ChEBI" id="CHEBI:37565"/>
    </ligand>
</feature>
<feature type="binding site" evidence="12">
    <location>
        <position position="268"/>
    </location>
    <ligand>
        <name>[4Fe-4S] cluster</name>
        <dbReference type="ChEBI" id="CHEBI:49883"/>
        <label>2</label>
        <note>4Fe-4S-substrate</note>
    </ligand>
</feature>
<dbReference type="NCBIfam" id="TIGR02666">
    <property type="entry name" value="moaA"/>
    <property type="match status" value="1"/>
</dbReference>
<dbReference type="GO" id="GO:0046872">
    <property type="term" value="F:metal ion binding"/>
    <property type="evidence" value="ECO:0007669"/>
    <property type="project" value="UniProtKB-KW"/>
</dbReference>
<feature type="binding site" evidence="12">
    <location>
        <position position="31"/>
    </location>
    <ligand>
        <name>GTP</name>
        <dbReference type="ChEBI" id="CHEBI:37565"/>
    </ligand>
</feature>
<dbReference type="InterPro" id="IPR058240">
    <property type="entry name" value="rSAM_sf"/>
</dbReference>
<evidence type="ECO:0000256" key="10">
    <source>
        <dbReference type="ARBA" id="ARBA00023239"/>
    </source>
</evidence>
<comment type="subunit">
    <text evidence="12">Monomer and homodimer.</text>
</comment>
<dbReference type="Proteomes" id="UP000199771">
    <property type="component" value="Unassembled WGS sequence"/>
</dbReference>
<dbReference type="InterPro" id="IPR007197">
    <property type="entry name" value="rSAM"/>
</dbReference>
<dbReference type="SUPFAM" id="SSF102114">
    <property type="entry name" value="Radical SAM enzymes"/>
    <property type="match status" value="1"/>
</dbReference>
<feature type="binding site" evidence="12">
    <location>
        <position position="85"/>
    </location>
    <ligand>
        <name>S-adenosyl-L-methionine</name>
        <dbReference type="ChEBI" id="CHEBI:59789"/>
    </ligand>
</feature>
<feature type="binding site" evidence="12">
    <location>
        <position position="285"/>
    </location>
    <ligand>
        <name>[4Fe-4S] cluster</name>
        <dbReference type="ChEBI" id="CHEBI:49883"/>
        <label>2</label>
        <note>4Fe-4S-substrate</note>
    </ligand>
</feature>
<dbReference type="EC" id="4.1.99.22" evidence="1 12"/>
<feature type="binding site" evidence="12">
    <location>
        <begin position="273"/>
        <end position="275"/>
    </location>
    <ligand>
        <name>GTP</name>
        <dbReference type="ChEBI" id="CHEBI:37565"/>
    </ligand>
</feature>
<dbReference type="HAMAP" id="MF_01225_B">
    <property type="entry name" value="MoaA_B"/>
    <property type="match status" value="1"/>
</dbReference>
<keyword evidence="6 12" id="KW-0408">Iron</keyword>
<feature type="binding site" evidence="12">
    <location>
        <position position="44"/>
    </location>
    <ligand>
        <name>S-adenosyl-L-methionine</name>
        <dbReference type="ChEBI" id="CHEBI:59789"/>
    </ligand>
</feature>
<evidence type="ECO:0000256" key="13">
    <source>
        <dbReference type="SAM" id="MobiDB-lite"/>
    </source>
</evidence>
<dbReference type="SFLD" id="SFLDG01386">
    <property type="entry name" value="main_SPASM_domain-containing"/>
    <property type="match status" value="1"/>
</dbReference>
<dbReference type="GO" id="GO:0006777">
    <property type="term" value="P:Mo-molybdopterin cofactor biosynthetic process"/>
    <property type="evidence" value="ECO:0007669"/>
    <property type="project" value="UniProtKB-UniRule"/>
</dbReference>
<evidence type="ECO:0000313" key="15">
    <source>
        <dbReference type="EMBL" id="SFF24158.1"/>
    </source>
</evidence>
<feature type="binding site" evidence="12">
    <location>
        <position position="271"/>
    </location>
    <ligand>
        <name>[4Fe-4S] cluster</name>
        <dbReference type="ChEBI" id="CHEBI:49883"/>
        <label>2</label>
        <note>4Fe-4S-substrate</note>
    </ligand>
</feature>
<feature type="binding site" evidence="12">
    <location>
        <position position="114"/>
    </location>
    <ligand>
        <name>GTP</name>
        <dbReference type="ChEBI" id="CHEBI:37565"/>
    </ligand>
</feature>
<reference evidence="15 16" key="1">
    <citation type="submission" date="2016-10" db="EMBL/GenBank/DDBJ databases">
        <authorList>
            <person name="de Groot N.N."/>
        </authorList>
    </citation>
    <scope>NUCLEOTIDE SEQUENCE [LARGE SCALE GENOMIC DNA]</scope>
    <source>
        <strain evidence="15 16">DSM 23609</strain>
    </source>
</reference>
<name>A0A1I2H3P5_9GAMM</name>
<dbReference type="EMBL" id="FOOC01000001">
    <property type="protein sequence ID" value="SFF24158.1"/>
    <property type="molecule type" value="Genomic_DNA"/>
</dbReference>
<dbReference type="InterPro" id="IPR050105">
    <property type="entry name" value="MoCo_biosynth_MoaA/MoaC"/>
</dbReference>
<evidence type="ECO:0000256" key="3">
    <source>
        <dbReference type="ARBA" id="ARBA00022691"/>
    </source>
</evidence>
<evidence type="ECO:0000256" key="12">
    <source>
        <dbReference type="HAMAP-Rule" id="MF_01225"/>
    </source>
</evidence>
<dbReference type="PANTHER" id="PTHR22960">
    <property type="entry name" value="MOLYBDOPTERIN COFACTOR SYNTHESIS PROTEIN A"/>
    <property type="match status" value="1"/>
</dbReference>
<dbReference type="SMART" id="SM00729">
    <property type="entry name" value="Elp3"/>
    <property type="match status" value="1"/>
</dbReference>
<sequence length="340" mass="38085">MTVMNAHVRNPSAVPEPGLRDAHGRTKRKLRLSLTDRCNLRCVYCMPEHPRWLPRDELLRREELLQLAQVFVAELGIREIRLTGGEPLLRADVVEIVALLGRLRALGLERIAMTSNGVPLARHAVALRAAGLDDLNVSLDAVTPEAFRRLTGGELAPVLRGIDAARAAGLPVKINSVILRGHNEDEVLPLVRWAMAEGITLRFIEFMPLDGRGYWNDARVVREDSILERLRAHYTVHAEPPTDDPAHYYLLDGRYRLGMISTISKPFCRRCDRVRLSATGMLYACLFAQTGADLRTPLRAGAGVDELRQLIRAHVWHKQAGYAERPGYVERPVTMHMLGG</sequence>
<evidence type="ECO:0000256" key="6">
    <source>
        <dbReference type="ARBA" id="ARBA00023004"/>
    </source>
</evidence>
<evidence type="ECO:0000256" key="2">
    <source>
        <dbReference type="ARBA" id="ARBA00022485"/>
    </source>
</evidence>
<dbReference type="GO" id="GO:1904047">
    <property type="term" value="F:S-adenosyl-L-methionine binding"/>
    <property type="evidence" value="ECO:0007669"/>
    <property type="project" value="UniProtKB-UniRule"/>
</dbReference>
<comment type="cofactor">
    <cofactor evidence="12">
        <name>[4Fe-4S] cluster</name>
        <dbReference type="ChEBI" id="CHEBI:49883"/>
    </cofactor>
    <text evidence="12">Binds 2 [4Fe-4S] clusters. Binds 1 [4Fe-4S] cluster coordinated with 3 cysteines and an exchangeable S-adenosyl-L-methionine and 1 [4Fe-4S] cluster coordinated with 3 cysteines and the GTP-derived substrate.</text>
</comment>
<organism evidence="15 16">
    <name type="scientific">Fontimonas thermophila</name>
    <dbReference type="NCBI Taxonomy" id="1076937"/>
    <lineage>
        <taxon>Bacteria</taxon>
        <taxon>Pseudomonadati</taxon>
        <taxon>Pseudomonadota</taxon>
        <taxon>Gammaproteobacteria</taxon>
        <taxon>Nevskiales</taxon>
        <taxon>Nevskiaceae</taxon>
        <taxon>Fontimonas</taxon>
    </lineage>
</organism>
<feature type="binding site" evidence="12">
    <location>
        <position position="81"/>
    </location>
    <ligand>
        <name>GTP</name>
        <dbReference type="ChEBI" id="CHEBI:37565"/>
    </ligand>
</feature>
<keyword evidence="4 12" id="KW-0479">Metal-binding</keyword>
<keyword evidence="2 12" id="KW-0004">4Fe-4S</keyword>
<evidence type="ECO:0000259" key="14">
    <source>
        <dbReference type="PROSITE" id="PS51918"/>
    </source>
</evidence>
<dbReference type="Pfam" id="PF04055">
    <property type="entry name" value="Radical_SAM"/>
    <property type="match status" value="1"/>
</dbReference>
<feature type="binding site" evidence="12">
    <location>
        <position position="42"/>
    </location>
    <ligand>
        <name>[4Fe-4S] cluster</name>
        <dbReference type="ChEBI" id="CHEBI:49883"/>
        <label>1</label>
        <note>4Fe-4S-S-AdoMet</note>
    </ligand>
</feature>
<dbReference type="Gene3D" id="3.20.20.70">
    <property type="entry name" value="Aldolase class I"/>
    <property type="match status" value="1"/>
</dbReference>
<dbReference type="InterPro" id="IPR040064">
    <property type="entry name" value="MoaA-like"/>
</dbReference>
<keyword evidence="3 12" id="KW-0949">S-adenosyl-L-methionine</keyword>
<evidence type="ECO:0000313" key="16">
    <source>
        <dbReference type="Proteomes" id="UP000199771"/>
    </source>
</evidence>
<evidence type="ECO:0000256" key="4">
    <source>
        <dbReference type="ARBA" id="ARBA00022723"/>
    </source>
</evidence>
<feature type="binding site" evidence="12">
    <location>
        <position position="38"/>
    </location>
    <ligand>
        <name>[4Fe-4S] cluster</name>
        <dbReference type="ChEBI" id="CHEBI:49883"/>
        <label>1</label>
        <note>4Fe-4S-S-AdoMet</note>
    </ligand>
</feature>
<comment type="catalytic activity">
    <reaction evidence="11 12">
        <text>GTP + AH2 + S-adenosyl-L-methionine = (8S)-3',8-cyclo-7,8-dihydroguanosine 5'-triphosphate + 5'-deoxyadenosine + L-methionine + A + H(+)</text>
        <dbReference type="Rhea" id="RHEA:49576"/>
        <dbReference type="ChEBI" id="CHEBI:13193"/>
        <dbReference type="ChEBI" id="CHEBI:15378"/>
        <dbReference type="ChEBI" id="CHEBI:17319"/>
        <dbReference type="ChEBI" id="CHEBI:17499"/>
        <dbReference type="ChEBI" id="CHEBI:37565"/>
        <dbReference type="ChEBI" id="CHEBI:57844"/>
        <dbReference type="ChEBI" id="CHEBI:59789"/>
        <dbReference type="ChEBI" id="CHEBI:131766"/>
        <dbReference type="EC" id="4.1.99.22"/>
    </reaction>
</comment>
<dbReference type="GO" id="GO:0061798">
    <property type="term" value="F:GTP 3',8'-cyclase activity"/>
    <property type="evidence" value="ECO:0007669"/>
    <property type="project" value="UniProtKB-UniRule"/>
</dbReference>
<evidence type="ECO:0000256" key="1">
    <source>
        <dbReference type="ARBA" id="ARBA00012167"/>
    </source>
</evidence>
<dbReference type="STRING" id="1076937.SAMN04488120_101121"/>
<dbReference type="InterPro" id="IPR013483">
    <property type="entry name" value="MoaA"/>
</dbReference>
<evidence type="ECO:0000256" key="7">
    <source>
        <dbReference type="ARBA" id="ARBA00023014"/>
    </source>
</evidence>
<gene>
    <name evidence="12" type="primary">moaA</name>
    <name evidence="15" type="ORF">SAMN04488120_101121</name>
</gene>
<accession>A0A1I2H3P5</accession>
<feature type="binding site" evidence="12">
    <location>
        <position position="45"/>
    </location>
    <ligand>
        <name>[4Fe-4S] cluster</name>
        <dbReference type="ChEBI" id="CHEBI:49883"/>
        <label>1</label>
        <note>4Fe-4S-S-AdoMet</note>
    </ligand>
</feature>
<feature type="domain" description="Radical SAM core" evidence="14">
    <location>
        <begin position="22"/>
        <end position="243"/>
    </location>
</feature>
<evidence type="ECO:0000256" key="8">
    <source>
        <dbReference type="ARBA" id="ARBA00023134"/>
    </source>
</evidence>
<dbReference type="CDD" id="cd01335">
    <property type="entry name" value="Radical_SAM"/>
    <property type="match status" value="1"/>
</dbReference>
<feature type="binding site" evidence="12">
    <location>
        <position position="138"/>
    </location>
    <ligand>
        <name>S-adenosyl-L-methionine</name>
        <dbReference type="ChEBI" id="CHEBI:59789"/>
    </ligand>
</feature>
<dbReference type="InterPro" id="IPR013785">
    <property type="entry name" value="Aldolase_TIM"/>
</dbReference>
<dbReference type="UniPathway" id="UPA00344"/>
<feature type="binding site" evidence="12">
    <location>
        <position position="207"/>
    </location>
    <ligand>
        <name>S-adenosyl-L-methionine</name>
        <dbReference type="ChEBI" id="CHEBI:59789"/>
    </ligand>
</feature>
<evidence type="ECO:0000256" key="5">
    <source>
        <dbReference type="ARBA" id="ARBA00022741"/>
    </source>
</evidence>
<dbReference type="GO" id="GO:0061799">
    <property type="term" value="F:cyclic pyranopterin monophosphate synthase activity"/>
    <property type="evidence" value="ECO:0007669"/>
    <property type="project" value="TreeGrafter"/>
</dbReference>
<dbReference type="PROSITE" id="PS01305">
    <property type="entry name" value="MOAA_NIFB_PQQE"/>
    <property type="match status" value="1"/>
</dbReference>
<keyword evidence="7 12" id="KW-0411">Iron-sulfur</keyword>
<dbReference type="SFLD" id="SFLDG01067">
    <property type="entry name" value="SPASM/twitch_domain_containing"/>
    <property type="match status" value="1"/>
</dbReference>
<dbReference type="InterPro" id="IPR006638">
    <property type="entry name" value="Elp3/MiaA/NifB-like_rSAM"/>
</dbReference>
<comment type="pathway">
    <text evidence="12">Cofactor biosynthesis; molybdopterin biosynthesis.</text>
</comment>
<dbReference type="CDD" id="cd21117">
    <property type="entry name" value="Twitch_MoaA"/>
    <property type="match status" value="1"/>
</dbReference>
<keyword evidence="10 12" id="KW-0456">Lyase</keyword>
<feature type="region of interest" description="Disordered" evidence="13">
    <location>
        <begin position="1"/>
        <end position="26"/>
    </location>
</feature>
<dbReference type="SFLD" id="SFLDG01383">
    <property type="entry name" value="cyclic_pyranopterin_phosphate"/>
    <property type="match status" value="1"/>
</dbReference>
<dbReference type="PANTHER" id="PTHR22960:SF0">
    <property type="entry name" value="MOLYBDENUM COFACTOR BIOSYNTHESIS PROTEIN 1"/>
    <property type="match status" value="1"/>
</dbReference>
<protein>
    <recommendedName>
        <fullName evidence="1 12">GTP 3',8-cyclase</fullName>
        <ecNumber evidence="1 12">4.1.99.22</ecNumber>
    </recommendedName>
    <alternativeName>
        <fullName evidence="12">Molybdenum cofactor biosynthesis protein A</fullName>
    </alternativeName>
</protein>
<dbReference type="GO" id="GO:0005525">
    <property type="term" value="F:GTP binding"/>
    <property type="evidence" value="ECO:0007669"/>
    <property type="project" value="UniProtKB-UniRule"/>
</dbReference>
<keyword evidence="16" id="KW-1185">Reference proteome</keyword>
<dbReference type="PROSITE" id="PS51918">
    <property type="entry name" value="RADICAL_SAM"/>
    <property type="match status" value="1"/>
</dbReference>
<dbReference type="AlphaFoldDB" id="A0A1I2H3P5"/>
<dbReference type="Pfam" id="PF06463">
    <property type="entry name" value="Mob_synth_C"/>
    <property type="match status" value="1"/>
</dbReference>